<organism evidence="1 2">
    <name type="scientific">Merluccius polli</name>
    <name type="common">Benguela hake</name>
    <name type="synonym">Merluccius cadenati</name>
    <dbReference type="NCBI Taxonomy" id="89951"/>
    <lineage>
        <taxon>Eukaryota</taxon>
        <taxon>Metazoa</taxon>
        <taxon>Chordata</taxon>
        <taxon>Craniata</taxon>
        <taxon>Vertebrata</taxon>
        <taxon>Euteleostomi</taxon>
        <taxon>Actinopterygii</taxon>
        <taxon>Neopterygii</taxon>
        <taxon>Teleostei</taxon>
        <taxon>Neoteleostei</taxon>
        <taxon>Acanthomorphata</taxon>
        <taxon>Zeiogadaria</taxon>
        <taxon>Gadariae</taxon>
        <taxon>Gadiformes</taxon>
        <taxon>Gadoidei</taxon>
        <taxon>Merlucciidae</taxon>
        <taxon>Merluccius</taxon>
    </lineage>
</organism>
<keyword evidence="2" id="KW-1185">Reference proteome</keyword>
<gene>
    <name evidence="1" type="ORF">N1851_028261</name>
</gene>
<protein>
    <submittedName>
        <fullName evidence="1">Uncharacterized protein</fullName>
    </submittedName>
</protein>
<evidence type="ECO:0000313" key="2">
    <source>
        <dbReference type="Proteomes" id="UP001174136"/>
    </source>
</evidence>
<dbReference type="Proteomes" id="UP001174136">
    <property type="component" value="Unassembled WGS sequence"/>
</dbReference>
<accession>A0AA47M929</accession>
<dbReference type="EMBL" id="JAOPHQ010005405">
    <property type="protein sequence ID" value="KAK0135885.1"/>
    <property type="molecule type" value="Genomic_DNA"/>
</dbReference>
<proteinExistence type="predicted"/>
<dbReference type="InterPro" id="IPR029063">
    <property type="entry name" value="SAM-dependent_MTases_sf"/>
</dbReference>
<sequence length="67" mass="7336">MTSLSQDTADMYLPNSLWADVGLRGSEYRTTMTLRFEDHAALDGGEDGLDVIKQILTVAPKILSIHG</sequence>
<comment type="caution">
    <text evidence="1">The sequence shown here is derived from an EMBL/GenBank/DDBJ whole genome shotgun (WGS) entry which is preliminary data.</text>
</comment>
<name>A0AA47M929_MERPO</name>
<reference evidence="1" key="1">
    <citation type="journal article" date="2023" name="Front. Mar. Sci.">
        <title>A new Merluccius polli reference genome to investigate the effects of global change in West African waters.</title>
        <authorList>
            <person name="Mateo J.L."/>
            <person name="Blanco-Fernandez C."/>
            <person name="Garcia-Vazquez E."/>
            <person name="Machado-Schiaffino G."/>
        </authorList>
    </citation>
    <scope>NUCLEOTIDE SEQUENCE</scope>
    <source>
        <strain evidence="1">C29</strain>
        <tissue evidence="1">Fin</tissue>
    </source>
</reference>
<evidence type="ECO:0000313" key="1">
    <source>
        <dbReference type="EMBL" id="KAK0135885.1"/>
    </source>
</evidence>
<dbReference type="AlphaFoldDB" id="A0AA47M929"/>
<dbReference type="Gene3D" id="3.40.50.150">
    <property type="entry name" value="Vaccinia Virus protein VP39"/>
    <property type="match status" value="1"/>
</dbReference>